<sequence>MAAHALQAYVAEAGSARPPIVHVDVSDAVPAGRGLVATCTTKCGDVLLSIPPRALLNPVALTRGQRVPWTPAKRGDAAPNPSPLSTHQLLAFVLALWKSTMRRAETPTTKYDAFFASLPTSFPTVPLTWDVDKRTDLLDALPPSAAHRQTQLQRRCYADWARVEALDDATVASIWSCIHTSSFVRPTFDEFVWGWLCTNSRCVYMDLNYVRHEDNFTLAPLLDMANHTARTELECKVRYSRSDGLELCAPRQPLSPGDEVCITYGPHGNAMLLVEYGFVLPMTLHPETPWPGNPHSDVSVDDMVLTLLDEQGAIGAWKRALLQSEGYWGDYTLHPMPAPAHPSHRLRTALRLVCMDVQDTRPPPLASDDQSVKKRRTPRIYTRDDAQRAWRLVTHGGRDAISDENERAVRRHVLTLCTKVEQEHQKRWASLEGQEGEAVEMLRSLLREERQIARLVYASAEREDAW</sequence>
<evidence type="ECO:0000256" key="1">
    <source>
        <dbReference type="ARBA" id="ARBA00022603"/>
    </source>
</evidence>
<evidence type="ECO:0000313" key="6">
    <source>
        <dbReference type="Proteomes" id="UP000037751"/>
    </source>
</evidence>
<evidence type="ECO:0000256" key="2">
    <source>
        <dbReference type="ARBA" id="ARBA00022679"/>
    </source>
</evidence>
<dbReference type="PANTHER" id="PTHR13271:SF47">
    <property type="entry name" value="ACTIN-HISTIDINE N-METHYLTRANSFERASE"/>
    <property type="match status" value="1"/>
</dbReference>
<dbReference type="EMBL" id="LGAV01000007">
    <property type="protein sequence ID" value="KOS13090.1"/>
    <property type="molecule type" value="Genomic_DNA"/>
</dbReference>
<dbReference type="GeneID" id="28728068"/>
<dbReference type="PROSITE" id="PS50280">
    <property type="entry name" value="SET"/>
    <property type="match status" value="1"/>
</dbReference>
<protein>
    <submittedName>
        <fullName evidence="5">Set domain-containing protein</fullName>
    </submittedName>
</protein>
<reference evidence="5 6" key="1">
    <citation type="submission" date="2015-07" db="EMBL/GenBank/DDBJ databases">
        <title>Draft Genome Sequence of Malassezia furfur CBS1878 and Malassezia pachydermatis CBS1879.</title>
        <authorList>
            <person name="Triana S."/>
            <person name="Ohm R."/>
            <person name="Gonzalez A."/>
            <person name="DeCock H."/>
            <person name="Restrepo S."/>
            <person name="Celis A."/>
        </authorList>
    </citation>
    <scope>NUCLEOTIDE SEQUENCE [LARGE SCALE GENOMIC DNA]</scope>
    <source>
        <strain evidence="5 6">CBS 1879</strain>
    </source>
</reference>
<dbReference type="GO" id="GO:0032259">
    <property type="term" value="P:methylation"/>
    <property type="evidence" value="ECO:0007669"/>
    <property type="project" value="UniProtKB-KW"/>
</dbReference>
<evidence type="ECO:0000256" key="3">
    <source>
        <dbReference type="ARBA" id="ARBA00022691"/>
    </source>
</evidence>
<dbReference type="InterPro" id="IPR046341">
    <property type="entry name" value="SET_dom_sf"/>
</dbReference>
<dbReference type="GO" id="GO:0016279">
    <property type="term" value="F:protein-lysine N-methyltransferase activity"/>
    <property type="evidence" value="ECO:0007669"/>
    <property type="project" value="InterPro"/>
</dbReference>
<keyword evidence="1" id="KW-0489">Methyltransferase</keyword>
<dbReference type="SUPFAM" id="SSF82199">
    <property type="entry name" value="SET domain"/>
    <property type="match status" value="1"/>
</dbReference>
<dbReference type="RefSeq" id="XP_017990722.1">
    <property type="nucleotide sequence ID" value="XM_018136193.1"/>
</dbReference>
<dbReference type="InterPro" id="IPR001214">
    <property type="entry name" value="SET_dom"/>
</dbReference>
<dbReference type="OrthoDB" id="341421at2759"/>
<feature type="domain" description="SET" evidence="4">
    <location>
        <begin position="18"/>
        <end position="265"/>
    </location>
</feature>
<dbReference type="STRING" id="77020.A0A0M8MSU5"/>
<dbReference type="InterPro" id="IPR044429">
    <property type="entry name" value="SETD4_SET"/>
</dbReference>
<organism evidence="5 6">
    <name type="scientific">Malassezia pachydermatis</name>
    <dbReference type="NCBI Taxonomy" id="77020"/>
    <lineage>
        <taxon>Eukaryota</taxon>
        <taxon>Fungi</taxon>
        <taxon>Dikarya</taxon>
        <taxon>Basidiomycota</taxon>
        <taxon>Ustilaginomycotina</taxon>
        <taxon>Malasseziomycetes</taxon>
        <taxon>Malasseziales</taxon>
        <taxon>Malasseziaceae</taxon>
        <taxon>Malassezia</taxon>
    </lineage>
</organism>
<comment type="caution">
    <text evidence="5">The sequence shown here is derived from an EMBL/GenBank/DDBJ whole genome shotgun (WGS) entry which is preliminary data.</text>
</comment>
<name>A0A0M8MSU5_9BASI</name>
<dbReference type="CDD" id="cd19177">
    <property type="entry name" value="SET_SETD4"/>
    <property type="match status" value="1"/>
</dbReference>
<gene>
    <name evidence="5" type="ORF">Malapachy_1692</name>
</gene>
<keyword evidence="3" id="KW-0949">S-adenosyl-L-methionine</keyword>
<keyword evidence="2" id="KW-0808">Transferase</keyword>
<dbReference type="Proteomes" id="UP000037751">
    <property type="component" value="Unassembled WGS sequence"/>
</dbReference>
<evidence type="ECO:0000313" key="5">
    <source>
        <dbReference type="EMBL" id="KOS13090.1"/>
    </source>
</evidence>
<dbReference type="Gene3D" id="3.90.1410.10">
    <property type="entry name" value="set domain protein methyltransferase, domain 1"/>
    <property type="match status" value="1"/>
</dbReference>
<dbReference type="VEuPathDB" id="FungiDB:Malapachy_1692"/>
<dbReference type="PANTHER" id="PTHR13271">
    <property type="entry name" value="UNCHARACTERIZED PUTATIVE METHYLTRANSFERASE"/>
    <property type="match status" value="1"/>
</dbReference>
<keyword evidence="6" id="KW-1185">Reference proteome</keyword>
<dbReference type="InterPro" id="IPR050600">
    <property type="entry name" value="SETD3_SETD6_MTase"/>
</dbReference>
<proteinExistence type="predicted"/>
<evidence type="ECO:0000259" key="4">
    <source>
        <dbReference type="PROSITE" id="PS50280"/>
    </source>
</evidence>
<accession>A0A0M8MSU5</accession>
<dbReference type="AlphaFoldDB" id="A0A0M8MSU5"/>